<accession>A0A7S1B0X9</accession>
<evidence type="ECO:0000313" key="2">
    <source>
        <dbReference type="EMBL" id="CAD8871684.1"/>
    </source>
</evidence>
<sequence>MARPRTVSSATESDERCSRSSTLTLGRHSKFARCSFRGSLHRRRTQVPTGARCSRRPLTTLRARIASAQRAKEMPESVKVARSRDPSFQGIDDLVEGTGTLEKTVGDDSLEETGRDLLVRVDPVTSPESFAYVSLFFGECTDVFAGLMVTGYSLRVQFQTSHALVLLHTSDVPDRFLRALRELYTLRLVEDVPFGGSHISRSSRPELWRTFGKLRAMELTEFSKILFLDADLLVRRSLDALFEIATPAGVEVNSEDPHGAPVQGFKIPRERLMSADGVLRARVNAGVLLLSPSHEAFEQLAEKALLGTCCDSCCPEEDLLTRHWAHSPWKSLGAEHNFEMWRMYSAPAGAAESAAIFHFSARWAKPYWAAFENCSDQEAFLQTKEWVDNAFKWDPHNLFPTATVEWLRAFRTCAVWCAVLGHDLLGLCGPRAHELPCILQHGGSKSV</sequence>
<dbReference type="Gene3D" id="3.90.550.10">
    <property type="entry name" value="Spore Coat Polysaccharide Biosynthesis Protein SpsA, Chain A"/>
    <property type="match status" value="1"/>
</dbReference>
<gene>
    <name evidence="2" type="ORF">NSCI0253_LOCUS46041</name>
</gene>
<dbReference type="Pfam" id="PF01501">
    <property type="entry name" value="Glyco_transf_8"/>
    <property type="match status" value="1"/>
</dbReference>
<protein>
    <recommendedName>
        <fullName evidence="3">Hexosyltransferase</fullName>
    </recommendedName>
</protein>
<dbReference type="PANTHER" id="PTHR11183">
    <property type="entry name" value="GLYCOGENIN SUBFAMILY MEMBER"/>
    <property type="match status" value="1"/>
</dbReference>
<dbReference type="InterPro" id="IPR050587">
    <property type="entry name" value="GNT1/Glycosyltrans_8"/>
</dbReference>
<organism evidence="2">
    <name type="scientific">Noctiluca scintillans</name>
    <name type="common">Sea sparkle</name>
    <name type="synonym">Red tide dinoflagellate</name>
    <dbReference type="NCBI Taxonomy" id="2966"/>
    <lineage>
        <taxon>Eukaryota</taxon>
        <taxon>Sar</taxon>
        <taxon>Alveolata</taxon>
        <taxon>Dinophyceae</taxon>
        <taxon>Noctilucales</taxon>
        <taxon>Noctilucaceae</taxon>
        <taxon>Noctiluca</taxon>
    </lineage>
</organism>
<dbReference type="EMBL" id="HBFQ01064894">
    <property type="protein sequence ID" value="CAD8871684.1"/>
    <property type="molecule type" value="Transcribed_RNA"/>
</dbReference>
<dbReference type="SUPFAM" id="SSF53448">
    <property type="entry name" value="Nucleotide-diphospho-sugar transferases"/>
    <property type="match status" value="1"/>
</dbReference>
<name>A0A7S1B0X9_NOCSC</name>
<dbReference type="InterPro" id="IPR029044">
    <property type="entry name" value="Nucleotide-diphossugar_trans"/>
</dbReference>
<dbReference type="GO" id="GO:0016757">
    <property type="term" value="F:glycosyltransferase activity"/>
    <property type="evidence" value="ECO:0007669"/>
    <property type="project" value="InterPro"/>
</dbReference>
<evidence type="ECO:0008006" key="3">
    <source>
        <dbReference type="Google" id="ProtNLM"/>
    </source>
</evidence>
<reference evidence="2" key="1">
    <citation type="submission" date="2021-01" db="EMBL/GenBank/DDBJ databases">
        <authorList>
            <person name="Corre E."/>
            <person name="Pelletier E."/>
            <person name="Niang G."/>
            <person name="Scheremetjew M."/>
            <person name="Finn R."/>
            <person name="Kale V."/>
            <person name="Holt S."/>
            <person name="Cochrane G."/>
            <person name="Meng A."/>
            <person name="Brown T."/>
            <person name="Cohen L."/>
        </authorList>
    </citation>
    <scope>NUCLEOTIDE SEQUENCE</scope>
</reference>
<feature type="region of interest" description="Disordered" evidence="1">
    <location>
        <begin position="1"/>
        <end position="21"/>
    </location>
</feature>
<dbReference type="InterPro" id="IPR002495">
    <property type="entry name" value="Glyco_trans_8"/>
</dbReference>
<evidence type="ECO:0000256" key="1">
    <source>
        <dbReference type="SAM" id="MobiDB-lite"/>
    </source>
</evidence>
<proteinExistence type="predicted"/>
<feature type="compositionally biased region" description="Polar residues" evidence="1">
    <location>
        <begin position="1"/>
        <end position="11"/>
    </location>
</feature>
<dbReference type="AlphaFoldDB" id="A0A7S1B0X9"/>